<proteinExistence type="predicted"/>
<dbReference type="Gene3D" id="1.20.1600.10">
    <property type="entry name" value="Outer membrane efflux proteins (OEP)"/>
    <property type="match status" value="1"/>
</dbReference>
<sequence length="192" mass="20577">MARGKLSVAVAGMDDAMADILCQLSMLVGRDPMEPLALGPMPGPAADFAAGRNVETDKKTALENNVSLKLARLEYNNTKNPNKYEAIAKQRQAMRLKIDASETEIGYKLSKLLKDEAACGRALEQAKAESALAAKKLEGEEMKYEMGRISKAALLTAQETAATAARAVKKAARDQFLAQVTYTQLVAGVDAS</sequence>
<accession>A0A644ZTG1</accession>
<dbReference type="SUPFAM" id="SSF56954">
    <property type="entry name" value="Outer membrane efflux proteins (OEP)"/>
    <property type="match status" value="1"/>
</dbReference>
<organism evidence="1">
    <name type="scientific">bioreactor metagenome</name>
    <dbReference type="NCBI Taxonomy" id="1076179"/>
    <lineage>
        <taxon>unclassified sequences</taxon>
        <taxon>metagenomes</taxon>
        <taxon>ecological metagenomes</taxon>
    </lineage>
</organism>
<evidence type="ECO:0000313" key="1">
    <source>
        <dbReference type="EMBL" id="MPM43181.1"/>
    </source>
</evidence>
<dbReference type="EMBL" id="VSSQ01010008">
    <property type="protein sequence ID" value="MPM43181.1"/>
    <property type="molecule type" value="Genomic_DNA"/>
</dbReference>
<reference evidence="1" key="1">
    <citation type="submission" date="2019-08" db="EMBL/GenBank/DDBJ databases">
        <authorList>
            <person name="Kucharzyk K."/>
            <person name="Murdoch R.W."/>
            <person name="Higgins S."/>
            <person name="Loffler F."/>
        </authorList>
    </citation>
    <scope>NUCLEOTIDE SEQUENCE</scope>
</reference>
<gene>
    <name evidence="1" type="ORF">SDC9_89854</name>
</gene>
<comment type="caution">
    <text evidence="1">The sequence shown here is derived from an EMBL/GenBank/DDBJ whole genome shotgun (WGS) entry which is preliminary data.</text>
</comment>
<protein>
    <submittedName>
        <fullName evidence="1">Uncharacterized protein</fullName>
    </submittedName>
</protein>
<name>A0A644ZTG1_9ZZZZ</name>
<dbReference type="AlphaFoldDB" id="A0A644ZTG1"/>